<dbReference type="AlphaFoldDB" id="A0A840I842"/>
<evidence type="ECO:0000313" key="2">
    <source>
        <dbReference type="Proteomes" id="UP000563524"/>
    </source>
</evidence>
<evidence type="ECO:0000313" key="1">
    <source>
        <dbReference type="EMBL" id="MBB4660423.1"/>
    </source>
</evidence>
<name>A0A840I842_9PROT</name>
<reference evidence="1 2" key="1">
    <citation type="submission" date="2020-08" db="EMBL/GenBank/DDBJ databases">
        <title>Genomic Encyclopedia of Type Strains, Phase IV (KMG-IV): sequencing the most valuable type-strain genomes for metagenomic binning, comparative biology and taxonomic classification.</title>
        <authorList>
            <person name="Goeker M."/>
        </authorList>
    </citation>
    <scope>NUCLEOTIDE SEQUENCE [LARGE SCALE GENOMIC DNA]</scope>
    <source>
        <strain evidence="1 2">DSM 102850</strain>
    </source>
</reference>
<keyword evidence="2" id="KW-1185">Reference proteome</keyword>
<organism evidence="1 2">
    <name type="scientific">Parvularcula dongshanensis</name>
    <dbReference type="NCBI Taxonomy" id="1173995"/>
    <lineage>
        <taxon>Bacteria</taxon>
        <taxon>Pseudomonadati</taxon>
        <taxon>Pseudomonadota</taxon>
        <taxon>Alphaproteobacteria</taxon>
        <taxon>Parvularculales</taxon>
        <taxon>Parvularculaceae</taxon>
        <taxon>Parvularcula</taxon>
    </lineage>
</organism>
<sequence>MPILVVPGALAIAPGYEHARNGLFDLYTTIGMLDRAAEQATDRGQRAYVAALNREALPPEPGETIYDGYAAQLTGDLATAHRIYKALVGQWGVAGEEPMPQWASVYVAAMIPVFEEAGDPLAETLMAKLADYVEQLGDGEWAVSAHLAAASLAALQGDDDAAVAHLSGYAATGYGGRLNVERDEVFASLHDRADFHEVIARLEADDAEDRAAILRLSSED</sequence>
<dbReference type="RefSeq" id="WP_183819952.1">
    <property type="nucleotide sequence ID" value="NZ_JACHOB010000014.1"/>
</dbReference>
<comment type="caution">
    <text evidence="1">The sequence shown here is derived from an EMBL/GenBank/DDBJ whole genome shotgun (WGS) entry which is preliminary data.</text>
</comment>
<protein>
    <submittedName>
        <fullName evidence="1">Uncharacterized protein</fullName>
    </submittedName>
</protein>
<dbReference type="Proteomes" id="UP000563524">
    <property type="component" value="Unassembled WGS sequence"/>
</dbReference>
<dbReference type="EMBL" id="JACHOB010000014">
    <property type="protein sequence ID" value="MBB4660423.1"/>
    <property type="molecule type" value="Genomic_DNA"/>
</dbReference>
<accession>A0A840I842</accession>
<proteinExistence type="predicted"/>
<gene>
    <name evidence="1" type="ORF">GGQ59_002975</name>
</gene>